<dbReference type="PANTHER" id="PTHR22922:SF19">
    <property type="entry name" value="CAPRIN HOMOLOG"/>
    <property type="match status" value="1"/>
</dbReference>
<sequence length="440" mass="49535">MDQQATVVNESLWEIRTNTKLIQELEGQTAELTKNYKNLLGRMVERQAYMIEYFNFFINVDTAFESMEASLQWLRDLADAFDEGLALLANGRLAPQIFPPAQMASVLKAVNRQLPLGWAVSSEELWVTYREAMVTVAAVEGRFRLFIKIPIYDHAQQYTLFEVFSLPRATDNCTNGVTIGDLPNFLAVSTDLETFFELSTADVRGLGKRGARKSCAISLFTNDANRKLTQCRQQFKEWKGSEVAYLGENRWVFSAVTAHEVVFSCPIGSSQGPPQSLLLPPFGIFDVPPGCTARTEDWVYPASLDGRLEASLDPLVAPTLAAVGFNVTTFKSVAIIELPKANATSINFISDLLRRNDGTRASSEMTGFQIQELMKKTTEEFQLSEPRYPFELLIMLLLLVVATTYLSYQTVWLRGRMRAHEQLDTQIDHFLPHLEQVAEV</sequence>
<evidence type="ECO:0000256" key="1">
    <source>
        <dbReference type="SAM" id="Phobius"/>
    </source>
</evidence>
<protein>
    <submittedName>
        <fullName evidence="2">Uncharacterized protein</fullName>
    </submittedName>
</protein>
<gene>
    <name evidence="2" type="ORF">OUZ56_017534</name>
</gene>
<name>A0ABR0AT08_9CRUS</name>
<dbReference type="PANTHER" id="PTHR22922">
    <property type="entry name" value="GPI-ANCHORED PROTEIN P137"/>
    <property type="match status" value="1"/>
</dbReference>
<evidence type="ECO:0000313" key="3">
    <source>
        <dbReference type="Proteomes" id="UP001234178"/>
    </source>
</evidence>
<dbReference type="Proteomes" id="UP001234178">
    <property type="component" value="Unassembled WGS sequence"/>
</dbReference>
<proteinExistence type="predicted"/>
<keyword evidence="3" id="KW-1185">Reference proteome</keyword>
<keyword evidence="1" id="KW-0472">Membrane</keyword>
<comment type="caution">
    <text evidence="2">The sequence shown here is derived from an EMBL/GenBank/DDBJ whole genome shotgun (WGS) entry which is preliminary data.</text>
</comment>
<keyword evidence="1" id="KW-1133">Transmembrane helix</keyword>
<dbReference type="InterPro" id="IPR028816">
    <property type="entry name" value="Caprin"/>
</dbReference>
<dbReference type="EMBL" id="JAOYFB010000038">
    <property type="protein sequence ID" value="KAK4028254.1"/>
    <property type="molecule type" value="Genomic_DNA"/>
</dbReference>
<keyword evidence="1" id="KW-0812">Transmembrane</keyword>
<evidence type="ECO:0000313" key="2">
    <source>
        <dbReference type="EMBL" id="KAK4028254.1"/>
    </source>
</evidence>
<feature type="transmembrane region" description="Helical" evidence="1">
    <location>
        <begin position="388"/>
        <end position="408"/>
    </location>
</feature>
<reference evidence="2 3" key="1">
    <citation type="journal article" date="2023" name="Nucleic Acids Res.">
        <title>The hologenome of Daphnia magna reveals possible DNA methylation and microbiome-mediated evolution of the host genome.</title>
        <authorList>
            <person name="Chaturvedi A."/>
            <person name="Li X."/>
            <person name="Dhandapani V."/>
            <person name="Marshall H."/>
            <person name="Kissane S."/>
            <person name="Cuenca-Cambronero M."/>
            <person name="Asole G."/>
            <person name="Calvet F."/>
            <person name="Ruiz-Romero M."/>
            <person name="Marangio P."/>
            <person name="Guigo R."/>
            <person name="Rago D."/>
            <person name="Mirbahai L."/>
            <person name="Eastwood N."/>
            <person name="Colbourne J.K."/>
            <person name="Zhou J."/>
            <person name="Mallon E."/>
            <person name="Orsini L."/>
        </authorList>
    </citation>
    <scope>NUCLEOTIDE SEQUENCE [LARGE SCALE GENOMIC DNA]</scope>
    <source>
        <strain evidence="2">LRV0_1</strain>
    </source>
</reference>
<accession>A0ABR0AT08</accession>
<organism evidence="2 3">
    <name type="scientific">Daphnia magna</name>
    <dbReference type="NCBI Taxonomy" id="35525"/>
    <lineage>
        <taxon>Eukaryota</taxon>
        <taxon>Metazoa</taxon>
        <taxon>Ecdysozoa</taxon>
        <taxon>Arthropoda</taxon>
        <taxon>Crustacea</taxon>
        <taxon>Branchiopoda</taxon>
        <taxon>Diplostraca</taxon>
        <taxon>Cladocera</taxon>
        <taxon>Anomopoda</taxon>
        <taxon>Daphniidae</taxon>
        <taxon>Daphnia</taxon>
    </lineage>
</organism>